<dbReference type="EMBL" id="DS995723">
    <property type="protein sequence ID" value="EGE02525.1"/>
    <property type="molecule type" value="Genomic_DNA"/>
</dbReference>
<gene>
    <name evidence="1" type="ORF">TEQG_01559</name>
</gene>
<reference evidence="2" key="1">
    <citation type="journal article" date="2012" name="MBio">
        <title>Comparative genome analysis of Trichophyton rubrum and related dermatophytes reveals candidate genes involved in infection.</title>
        <authorList>
            <person name="Martinez D.A."/>
            <person name="Oliver B.G."/>
            <person name="Graeser Y."/>
            <person name="Goldberg J.M."/>
            <person name="Li W."/>
            <person name="Martinez-Rossi N.M."/>
            <person name="Monod M."/>
            <person name="Shelest E."/>
            <person name="Barton R.C."/>
            <person name="Birch E."/>
            <person name="Brakhage A.A."/>
            <person name="Chen Z."/>
            <person name="Gurr S.J."/>
            <person name="Heiman D."/>
            <person name="Heitman J."/>
            <person name="Kosti I."/>
            <person name="Rossi A."/>
            <person name="Saif S."/>
            <person name="Samalova M."/>
            <person name="Saunders C.W."/>
            <person name="Shea T."/>
            <person name="Summerbell R.C."/>
            <person name="Xu J."/>
            <person name="Young S."/>
            <person name="Zeng Q."/>
            <person name="Birren B.W."/>
            <person name="Cuomo C.A."/>
            <person name="White T.C."/>
        </authorList>
    </citation>
    <scope>NUCLEOTIDE SEQUENCE [LARGE SCALE GENOMIC DNA]</scope>
    <source>
        <strain evidence="2">ATCC MYA-4606 / CBS 127.97</strain>
    </source>
</reference>
<name>F2PLG0_TRIEC</name>
<keyword evidence="2" id="KW-1185">Reference proteome</keyword>
<dbReference type="eggNOG" id="ENOG502RQ62">
    <property type="taxonomic scope" value="Eukaryota"/>
</dbReference>
<dbReference type="Proteomes" id="UP000009169">
    <property type="component" value="Unassembled WGS sequence"/>
</dbReference>
<dbReference type="AlphaFoldDB" id="F2PLG0"/>
<sequence length="109" mass="12330">MFFALRVNVYGYVFCSLFSTSDKITSTANMTNSITSTSTSTSSTIDKLKAIKDSFTRKETRKVDFYLKNYGFVPKNVMTEAEWAKARRDAPKVKPATGLKATAYQGHYW</sequence>
<evidence type="ECO:0000313" key="1">
    <source>
        <dbReference type="EMBL" id="EGE02525.1"/>
    </source>
</evidence>
<protein>
    <submittedName>
        <fullName evidence="1">Uncharacterized protein</fullName>
    </submittedName>
</protein>
<dbReference type="VEuPathDB" id="FungiDB:TEQG_01559"/>
<dbReference type="OrthoDB" id="5243597at2759"/>
<proteinExistence type="predicted"/>
<accession>F2PLG0</accession>
<organism evidence="1 2">
    <name type="scientific">Trichophyton equinum (strain ATCC MYA-4606 / CBS 127.97)</name>
    <name type="common">Horse ringworm fungus</name>
    <dbReference type="NCBI Taxonomy" id="559882"/>
    <lineage>
        <taxon>Eukaryota</taxon>
        <taxon>Fungi</taxon>
        <taxon>Dikarya</taxon>
        <taxon>Ascomycota</taxon>
        <taxon>Pezizomycotina</taxon>
        <taxon>Eurotiomycetes</taxon>
        <taxon>Eurotiomycetidae</taxon>
        <taxon>Onygenales</taxon>
        <taxon>Arthrodermataceae</taxon>
        <taxon>Trichophyton</taxon>
    </lineage>
</organism>
<evidence type="ECO:0000313" key="2">
    <source>
        <dbReference type="Proteomes" id="UP000009169"/>
    </source>
</evidence>
<dbReference type="HOGENOM" id="CLU_174231_0_0_1"/>